<dbReference type="RefSeq" id="WP_058504600.1">
    <property type="nucleotide sequence ID" value="NZ_CAAAIF010000009.1"/>
</dbReference>
<dbReference type="PATRIC" id="fig|45070.6.peg.1681"/>
<proteinExistence type="predicted"/>
<dbReference type="Proteomes" id="UP000054725">
    <property type="component" value="Unassembled WGS sequence"/>
</dbReference>
<sequence>MSQLTKKNRENSMAVGLSRSLNGNQLITAEKSNFTNENGFTAEAAELASDLSSACNKLNELKLSGKKMPKIIGLLETKIKETSNKLEALGYSVEKIGEGRYSISPQAQNDNQLVISGTFR</sequence>
<evidence type="ECO:0000313" key="1">
    <source>
        <dbReference type="EMBL" id="KTD36622.1"/>
    </source>
</evidence>
<dbReference type="AlphaFoldDB" id="A0A0W0WWB8"/>
<dbReference type="OrthoDB" id="9904335at2"/>
<name>A0A0W0WWB8_9GAMM</name>
<reference evidence="1 2" key="1">
    <citation type="submission" date="2015-11" db="EMBL/GenBank/DDBJ databases">
        <title>Genomic analysis of 38 Legionella species identifies large and diverse effector repertoires.</title>
        <authorList>
            <person name="Burstein D."/>
            <person name="Amaro F."/>
            <person name="Zusman T."/>
            <person name="Lifshitz Z."/>
            <person name="Cohen O."/>
            <person name="Gilbert J.A."/>
            <person name="Pupko T."/>
            <person name="Shuman H.A."/>
            <person name="Segal G."/>
        </authorList>
    </citation>
    <scope>NUCLEOTIDE SEQUENCE [LARGE SCALE GENOMIC DNA]</scope>
    <source>
        <strain evidence="1 2">ATCC 49506</strain>
    </source>
</reference>
<gene>
    <name evidence="1" type="ORF">Lnau_1606</name>
</gene>
<organism evidence="1 2">
    <name type="scientific">Legionella nautarum</name>
    <dbReference type="NCBI Taxonomy" id="45070"/>
    <lineage>
        <taxon>Bacteria</taxon>
        <taxon>Pseudomonadati</taxon>
        <taxon>Pseudomonadota</taxon>
        <taxon>Gammaproteobacteria</taxon>
        <taxon>Legionellales</taxon>
        <taxon>Legionellaceae</taxon>
        <taxon>Legionella</taxon>
    </lineage>
</organism>
<evidence type="ECO:0000313" key="2">
    <source>
        <dbReference type="Proteomes" id="UP000054725"/>
    </source>
</evidence>
<comment type="caution">
    <text evidence="1">The sequence shown here is derived from an EMBL/GenBank/DDBJ whole genome shotgun (WGS) entry which is preliminary data.</text>
</comment>
<keyword evidence="2" id="KW-1185">Reference proteome</keyword>
<protein>
    <submittedName>
        <fullName evidence="1">Uncharacterized protein</fullName>
    </submittedName>
</protein>
<dbReference type="EMBL" id="LNYO01000013">
    <property type="protein sequence ID" value="KTD36622.1"/>
    <property type="molecule type" value="Genomic_DNA"/>
</dbReference>
<accession>A0A0W0WWB8</accession>